<gene>
    <name evidence="9" type="primary">Dsim\GD18384</name>
    <name evidence="9" type="ORF">Dsim_GD18384</name>
</gene>
<sequence length="146" mass="17308">MRFNLIYFTLLWAFFCTTKVFGKVKLLETDIRHITKFGSYKVRQGRPDIFRLHKYYIIHFAEKCMFLTRYGPCKKKIVVYGYNIVTNRCSEFLYSGCGGNPNRFPTVNHCRNTCYVVPVKKTVSEPDYYADDDVTEPMPEDEPYDY</sequence>
<keyword evidence="3" id="KW-0800">Toxin</keyword>
<dbReference type="Gene3D" id="4.10.410.10">
    <property type="entry name" value="Pancreatic trypsin inhibitor Kunitz domain"/>
    <property type="match status" value="1"/>
</dbReference>
<dbReference type="Proteomes" id="UP000000304">
    <property type="component" value="Chromosome 3R"/>
</dbReference>
<dbReference type="InterPro" id="IPR020901">
    <property type="entry name" value="Prtase_inh_Kunz-CS"/>
</dbReference>
<dbReference type="PANTHER" id="PTHR10083">
    <property type="entry name" value="KUNITZ-TYPE PROTEASE INHIBITOR-RELATED"/>
    <property type="match status" value="1"/>
</dbReference>
<dbReference type="PhylomeDB" id="B4R1G9"/>
<evidence type="ECO:0000256" key="4">
    <source>
        <dbReference type="ARBA" id="ARBA00022690"/>
    </source>
</evidence>
<feature type="signal peptide" evidence="7">
    <location>
        <begin position="1"/>
        <end position="22"/>
    </location>
</feature>
<dbReference type="InterPro" id="IPR050098">
    <property type="entry name" value="TFPI/VKTCI-like"/>
</dbReference>
<comment type="subcellular location">
    <subcellularLocation>
        <location evidence="1">Secreted</location>
    </subcellularLocation>
</comment>
<dbReference type="InterPro" id="IPR002223">
    <property type="entry name" value="Kunitz_BPTI"/>
</dbReference>
<organism evidence="9 10">
    <name type="scientific">Drosophila simulans</name>
    <name type="common">Fruit fly</name>
    <dbReference type="NCBI Taxonomy" id="7240"/>
    <lineage>
        <taxon>Eukaryota</taxon>
        <taxon>Metazoa</taxon>
        <taxon>Ecdysozoa</taxon>
        <taxon>Arthropoda</taxon>
        <taxon>Hexapoda</taxon>
        <taxon>Insecta</taxon>
        <taxon>Pterygota</taxon>
        <taxon>Neoptera</taxon>
        <taxon>Endopterygota</taxon>
        <taxon>Diptera</taxon>
        <taxon>Brachycera</taxon>
        <taxon>Muscomorpha</taxon>
        <taxon>Ephydroidea</taxon>
        <taxon>Drosophilidae</taxon>
        <taxon>Drosophila</taxon>
        <taxon>Sophophora</taxon>
    </lineage>
</organism>
<keyword evidence="7" id="KW-0732">Signal</keyword>
<dbReference type="HOGENOM" id="CLU_160217_0_0_1"/>
<keyword evidence="2" id="KW-0964">Secreted</keyword>
<evidence type="ECO:0000256" key="5">
    <source>
        <dbReference type="ARBA" id="ARBA00022900"/>
    </source>
</evidence>
<evidence type="ECO:0000256" key="2">
    <source>
        <dbReference type="ARBA" id="ARBA00022525"/>
    </source>
</evidence>
<dbReference type="CDD" id="cd00109">
    <property type="entry name" value="Kunitz-type"/>
    <property type="match status" value="1"/>
</dbReference>
<dbReference type="PRINTS" id="PR00759">
    <property type="entry name" value="BASICPTASE"/>
</dbReference>
<dbReference type="GO" id="GO:0004867">
    <property type="term" value="F:serine-type endopeptidase inhibitor activity"/>
    <property type="evidence" value="ECO:0007669"/>
    <property type="project" value="UniProtKB-KW"/>
</dbReference>
<dbReference type="OrthoDB" id="4473401at2759"/>
<evidence type="ECO:0000256" key="7">
    <source>
        <dbReference type="SAM" id="SignalP"/>
    </source>
</evidence>
<evidence type="ECO:0000256" key="3">
    <source>
        <dbReference type="ARBA" id="ARBA00022656"/>
    </source>
</evidence>
<dbReference type="Pfam" id="PF00014">
    <property type="entry name" value="Kunitz_BPTI"/>
    <property type="match status" value="1"/>
</dbReference>
<keyword evidence="4" id="KW-0646">Protease inhibitor</keyword>
<dbReference type="FunFam" id="4.10.410.10:FF:000026">
    <property type="entry name" value="Serine protease inhibitor, putative"/>
    <property type="match status" value="1"/>
</dbReference>
<evidence type="ECO:0000256" key="6">
    <source>
        <dbReference type="ARBA" id="ARBA00023157"/>
    </source>
</evidence>
<feature type="domain" description="BPTI/Kunitz inhibitor" evidence="8">
    <location>
        <begin position="64"/>
        <end position="114"/>
    </location>
</feature>
<accession>B4R1G9</accession>
<evidence type="ECO:0000313" key="9">
    <source>
        <dbReference type="EMBL" id="EDX14055.1"/>
    </source>
</evidence>
<dbReference type="PANTHER" id="PTHR10083:SF217">
    <property type="entry name" value="BOOPHILIN-H2"/>
    <property type="match status" value="1"/>
</dbReference>
<dbReference type="OMA" id="CRNTCYV"/>
<evidence type="ECO:0000313" key="10">
    <source>
        <dbReference type="Proteomes" id="UP000000304"/>
    </source>
</evidence>
<evidence type="ECO:0000256" key="1">
    <source>
        <dbReference type="ARBA" id="ARBA00004613"/>
    </source>
</evidence>
<dbReference type="EMBL" id="CM000364">
    <property type="protein sequence ID" value="EDX14055.1"/>
    <property type="molecule type" value="Genomic_DNA"/>
</dbReference>
<reference evidence="9 10" key="1">
    <citation type="journal article" date="2007" name="Nature">
        <title>Evolution of genes and genomes on the Drosophila phylogeny.</title>
        <authorList>
            <consortium name="Drosophila 12 Genomes Consortium"/>
            <person name="Clark A.G."/>
            <person name="Eisen M.B."/>
            <person name="Smith D.R."/>
            <person name="Bergman C.M."/>
            <person name="Oliver B."/>
            <person name="Markow T.A."/>
            <person name="Kaufman T.C."/>
            <person name="Kellis M."/>
            <person name="Gelbart W."/>
            <person name="Iyer V.N."/>
            <person name="Pollard D.A."/>
            <person name="Sackton T.B."/>
            <person name="Larracuente A.M."/>
            <person name="Singh N.D."/>
            <person name="Abad J.P."/>
            <person name="Abt D.N."/>
            <person name="Adryan B."/>
            <person name="Aguade M."/>
            <person name="Akashi H."/>
            <person name="Anderson W.W."/>
            <person name="Aquadro C.F."/>
            <person name="Ardell D.H."/>
            <person name="Arguello R."/>
            <person name="Artieri C.G."/>
            <person name="Barbash D.A."/>
            <person name="Barker D."/>
            <person name="Barsanti P."/>
            <person name="Batterham P."/>
            <person name="Batzoglou S."/>
            <person name="Begun D."/>
            <person name="Bhutkar A."/>
            <person name="Blanco E."/>
            <person name="Bosak S.A."/>
            <person name="Bradley R.K."/>
            <person name="Brand A.D."/>
            <person name="Brent M.R."/>
            <person name="Brooks A.N."/>
            <person name="Brown R.H."/>
            <person name="Butlin R.K."/>
            <person name="Caggese C."/>
            <person name="Calvi B.R."/>
            <person name="Bernardo de Carvalho A."/>
            <person name="Caspi A."/>
            <person name="Castrezana S."/>
            <person name="Celniker S.E."/>
            <person name="Chang J.L."/>
            <person name="Chapple C."/>
            <person name="Chatterji S."/>
            <person name="Chinwalla A."/>
            <person name="Civetta A."/>
            <person name="Clifton S.W."/>
            <person name="Comeron J.M."/>
            <person name="Costello J.C."/>
            <person name="Coyne J.A."/>
            <person name="Daub J."/>
            <person name="David R.G."/>
            <person name="Delcher A.L."/>
            <person name="Delehaunty K."/>
            <person name="Do C.B."/>
            <person name="Ebling H."/>
            <person name="Edwards K."/>
            <person name="Eickbush T."/>
            <person name="Evans J.D."/>
            <person name="Filipski A."/>
            <person name="Findeiss S."/>
            <person name="Freyhult E."/>
            <person name="Fulton L."/>
            <person name="Fulton R."/>
            <person name="Garcia A.C."/>
            <person name="Gardiner A."/>
            <person name="Garfield D.A."/>
            <person name="Garvin B.E."/>
            <person name="Gibson G."/>
            <person name="Gilbert D."/>
            <person name="Gnerre S."/>
            <person name="Godfrey J."/>
            <person name="Good R."/>
            <person name="Gotea V."/>
            <person name="Gravely B."/>
            <person name="Greenberg A.J."/>
            <person name="Griffiths-Jones S."/>
            <person name="Gross S."/>
            <person name="Guigo R."/>
            <person name="Gustafson E.A."/>
            <person name="Haerty W."/>
            <person name="Hahn M.W."/>
            <person name="Halligan D.L."/>
            <person name="Halpern A.L."/>
            <person name="Halter G.M."/>
            <person name="Han M.V."/>
            <person name="Heger A."/>
            <person name="Hillier L."/>
            <person name="Hinrichs A.S."/>
            <person name="Holmes I."/>
            <person name="Hoskins R.A."/>
            <person name="Hubisz M.J."/>
            <person name="Hultmark D."/>
            <person name="Huntley M.A."/>
            <person name="Jaffe D.B."/>
            <person name="Jagadeeshan S."/>
            <person name="Jeck W.R."/>
            <person name="Johnson J."/>
            <person name="Jones C.D."/>
            <person name="Jordan W.C."/>
            <person name="Karpen G.H."/>
            <person name="Kataoka E."/>
            <person name="Keightley P.D."/>
            <person name="Kheradpour P."/>
            <person name="Kirkness E.F."/>
            <person name="Koerich L.B."/>
            <person name="Kristiansen K."/>
            <person name="Kudrna D."/>
            <person name="Kulathinal R.J."/>
            <person name="Kumar S."/>
            <person name="Kwok R."/>
            <person name="Lander E."/>
            <person name="Langley C.H."/>
            <person name="Lapoint R."/>
            <person name="Lazzaro B.P."/>
            <person name="Lee S.J."/>
            <person name="Levesque L."/>
            <person name="Li R."/>
            <person name="Lin C.F."/>
            <person name="Lin M.F."/>
            <person name="Lindblad-Toh K."/>
            <person name="Llopart A."/>
            <person name="Long M."/>
            <person name="Low L."/>
            <person name="Lozovsky E."/>
            <person name="Lu J."/>
            <person name="Luo M."/>
            <person name="Machado C.A."/>
            <person name="Makalowski W."/>
            <person name="Marzo M."/>
            <person name="Matsuda M."/>
            <person name="Matzkin L."/>
            <person name="McAllister B."/>
            <person name="McBride C.S."/>
            <person name="McKernan B."/>
            <person name="McKernan K."/>
            <person name="Mendez-Lago M."/>
            <person name="Minx P."/>
            <person name="Mollenhauer M.U."/>
            <person name="Montooth K."/>
            <person name="Mount S.M."/>
            <person name="Mu X."/>
            <person name="Myers E."/>
            <person name="Negre B."/>
            <person name="Newfeld S."/>
            <person name="Nielsen R."/>
            <person name="Noor M.A."/>
            <person name="O'Grady P."/>
            <person name="Pachter L."/>
            <person name="Papaceit M."/>
            <person name="Parisi M.J."/>
            <person name="Parisi M."/>
            <person name="Parts L."/>
            <person name="Pedersen J.S."/>
            <person name="Pesole G."/>
            <person name="Phillippy A.M."/>
            <person name="Ponting C.P."/>
            <person name="Pop M."/>
            <person name="Porcelli D."/>
            <person name="Powell J.R."/>
            <person name="Prohaska S."/>
            <person name="Pruitt K."/>
            <person name="Puig M."/>
            <person name="Quesneville H."/>
            <person name="Ram K.R."/>
            <person name="Rand D."/>
            <person name="Rasmussen M.D."/>
            <person name="Reed L.K."/>
            <person name="Reenan R."/>
            <person name="Reily A."/>
            <person name="Remington K.A."/>
            <person name="Rieger T.T."/>
            <person name="Ritchie M.G."/>
            <person name="Robin C."/>
            <person name="Rogers Y.H."/>
            <person name="Rohde C."/>
            <person name="Rozas J."/>
            <person name="Rubenfield M.J."/>
            <person name="Ruiz A."/>
            <person name="Russo S."/>
            <person name="Salzberg S.L."/>
            <person name="Sanchez-Gracia A."/>
            <person name="Saranga D.J."/>
            <person name="Sato H."/>
            <person name="Schaeffer S.W."/>
            <person name="Schatz M.C."/>
            <person name="Schlenke T."/>
            <person name="Schwartz R."/>
            <person name="Segarra C."/>
            <person name="Singh R.S."/>
            <person name="Sirot L."/>
            <person name="Sirota M."/>
            <person name="Sisneros N.B."/>
            <person name="Smith C.D."/>
            <person name="Smith T.F."/>
            <person name="Spieth J."/>
            <person name="Stage D.E."/>
            <person name="Stark A."/>
            <person name="Stephan W."/>
            <person name="Strausberg R.L."/>
            <person name="Strempel S."/>
            <person name="Sturgill D."/>
            <person name="Sutton G."/>
            <person name="Sutton G.G."/>
            <person name="Tao W."/>
            <person name="Teichmann S."/>
            <person name="Tobari Y.N."/>
            <person name="Tomimura Y."/>
            <person name="Tsolas J.M."/>
            <person name="Valente V.L."/>
            <person name="Venter E."/>
            <person name="Venter J.C."/>
            <person name="Vicario S."/>
            <person name="Vieira F.G."/>
            <person name="Vilella A.J."/>
            <person name="Villasante A."/>
            <person name="Walenz B."/>
            <person name="Wang J."/>
            <person name="Wasserman M."/>
            <person name="Watts T."/>
            <person name="Wilson D."/>
            <person name="Wilson R.K."/>
            <person name="Wing R.A."/>
            <person name="Wolfner M.F."/>
            <person name="Wong A."/>
            <person name="Wong G.K."/>
            <person name="Wu C.I."/>
            <person name="Wu G."/>
            <person name="Yamamoto D."/>
            <person name="Yang H.P."/>
            <person name="Yang S.P."/>
            <person name="Yorke J.A."/>
            <person name="Yoshida K."/>
            <person name="Zdobnov E."/>
            <person name="Zhang P."/>
            <person name="Zhang Y."/>
            <person name="Zimin A.V."/>
            <person name="Baldwin J."/>
            <person name="Abdouelleil A."/>
            <person name="Abdulkadir J."/>
            <person name="Abebe A."/>
            <person name="Abera B."/>
            <person name="Abreu J."/>
            <person name="Acer S.C."/>
            <person name="Aftuck L."/>
            <person name="Alexander A."/>
            <person name="An P."/>
            <person name="Anderson E."/>
            <person name="Anderson S."/>
            <person name="Arachi H."/>
            <person name="Azer M."/>
            <person name="Bachantsang P."/>
            <person name="Barry A."/>
            <person name="Bayul T."/>
            <person name="Berlin A."/>
            <person name="Bessette D."/>
            <person name="Bloom T."/>
            <person name="Blye J."/>
            <person name="Boguslavskiy L."/>
            <person name="Bonnet C."/>
            <person name="Boukhgalter B."/>
            <person name="Bourzgui I."/>
            <person name="Brown A."/>
            <person name="Cahill P."/>
            <person name="Channer S."/>
            <person name="Cheshatsang Y."/>
            <person name="Chuda L."/>
            <person name="Citroen M."/>
            <person name="Collymore A."/>
            <person name="Cooke P."/>
            <person name="Costello M."/>
            <person name="D'Aco K."/>
            <person name="Daza R."/>
            <person name="De Haan G."/>
            <person name="DeGray S."/>
            <person name="DeMaso C."/>
            <person name="Dhargay N."/>
            <person name="Dooley K."/>
            <person name="Dooley E."/>
            <person name="Doricent M."/>
            <person name="Dorje P."/>
            <person name="Dorjee K."/>
            <person name="Dupes A."/>
            <person name="Elong R."/>
            <person name="Falk J."/>
            <person name="Farina A."/>
            <person name="Faro S."/>
            <person name="Ferguson D."/>
            <person name="Fisher S."/>
            <person name="Foley C.D."/>
            <person name="Franke A."/>
            <person name="Friedrich D."/>
            <person name="Gadbois L."/>
            <person name="Gearin G."/>
            <person name="Gearin C.R."/>
            <person name="Giannoukos G."/>
            <person name="Goode T."/>
            <person name="Graham J."/>
            <person name="Grandbois E."/>
            <person name="Grewal S."/>
            <person name="Gyaltsen K."/>
            <person name="Hafez N."/>
            <person name="Hagos B."/>
            <person name="Hall J."/>
            <person name="Henson C."/>
            <person name="Hollinger A."/>
            <person name="Honan T."/>
            <person name="Huard M.D."/>
            <person name="Hughes L."/>
            <person name="Hurhula B."/>
            <person name="Husby M.E."/>
            <person name="Kamat A."/>
            <person name="Kanga B."/>
            <person name="Kashin S."/>
            <person name="Khazanovich D."/>
            <person name="Kisner P."/>
            <person name="Lance K."/>
            <person name="Lara M."/>
            <person name="Lee W."/>
            <person name="Lennon N."/>
            <person name="Letendre F."/>
            <person name="LeVine R."/>
            <person name="Lipovsky A."/>
            <person name="Liu X."/>
            <person name="Liu J."/>
            <person name="Liu S."/>
            <person name="Lokyitsang T."/>
            <person name="Lokyitsang Y."/>
            <person name="Lubonja R."/>
            <person name="Lui A."/>
            <person name="MacDonald P."/>
            <person name="Magnisalis V."/>
            <person name="Maru K."/>
            <person name="Matthews C."/>
            <person name="McCusker W."/>
            <person name="McDonough S."/>
            <person name="Mehta T."/>
            <person name="Meldrim J."/>
            <person name="Meneus L."/>
            <person name="Mihai O."/>
            <person name="Mihalev A."/>
            <person name="Mihova T."/>
            <person name="Mittelman R."/>
            <person name="Mlenga V."/>
            <person name="Montmayeur A."/>
            <person name="Mulrain L."/>
            <person name="Navidi A."/>
            <person name="Naylor J."/>
            <person name="Negash T."/>
            <person name="Nguyen T."/>
            <person name="Nguyen N."/>
            <person name="Nicol R."/>
            <person name="Norbu C."/>
            <person name="Norbu N."/>
            <person name="Novod N."/>
            <person name="O'Neill B."/>
            <person name="Osman S."/>
            <person name="Markiewicz E."/>
            <person name="Oyono O.L."/>
            <person name="Patti C."/>
            <person name="Phunkhang P."/>
            <person name="Pierre F."/>
            <person name="Priest M."/>
            <person name="Raghuraman S."/>
            <person name="Rege F."/>
            <person name="Reyes R."/>
            <person name="Rise C."/>
            <person name="Rogov P."/>
            <person name="Ross K."/>
            <person name="Ryan E."/>
            <person name="Settipalli S."/>
            <person name="Shea T."/>
            <person name="Sherpa N."/>
            <person name="Shi L."/>
            <person name="Shih D."/>
            <person name="Sparrow T."/>
            <person name="Spaulding J."/>
            <person name="Stalker J."/>
            <person name="Stange-Thomann N."/>
            <person name="Stavropoulos S."/>
            <person name="Stone C."/>
            <person name="Strader C."/>
            <person name="Tesfaye S."/>
            <person name="Thomson T."/>
            <person name="Thoulutsang Y."/>
            <person name="Thoulutsang D."/>
            <person name="Topham K."/>
            <person name="Topping I."/>
            <person name="Tsamla T."/>
            <person name="Vassiliev H."/>
            <person name="Vo A."/>
            <person name="Wangchuk T."/>
            <person name="Wangdi T."/>
            <person name="Weiand M."/>
            <person name="Wilkinson J."/>
            <person name="Wilson A."/>
            <person name="Yadav S."/>
            <person name="Young G."/>
            <person name="Yu Q."/>
            <person name="Zembek L."/>
            <person name="Zhong D."/>
            <person name="Zimmer A."/>
            <person name="Zwirko Z."/>
            <person name="Jaffe D.B."/>
            <person name="Alvarez P."/>
            <person name="Brockman W."/>
            <person name="Butler J."/>
            <person name="Chin C."/>
            <person name="Gnerre S."/>
            <person name="Grabherr M."/>
            <person name="Kleber M."/>
            <person name="Mauceli E."/>
            <person name="MacCallum I."/>
        </authorList>
    </citation>
    <scope>NUCLEOTIDE SEQUENCE [LARGE SCALE GENOMIC DNA]</scope>
    <source>
        <strain evidence="10">white501</strain>
    </source>
</reference>
<dbReference type="STRING" id="7240.B4R1G9"/>
<evidence type="ECO:0000259" key="8">
    <source>
        <dbReference type="PROSITE" id="PS50279"/>
    </source>
</evidence>
<dbReference type="SMART" id="SM00131">
    <property type="entry name" value="KU"/>
    <property type="match status" value="1"/>
</dbReference>
<protein>
    <submittedName>
        <fullName evidence="9">GD18384</fullName>
    </submittedName>
</protein>
<dbReference type="PROSITE" id="PS50279">
    <property type="entry name" value="BPTI_KUNITZ_2"/>
    <property type="match status" value="1"/>
</dbReference>
<dbReference type="GO" id="GO:0005615">
    <property type="term" value="C:extracellular space"/>
    <property type="evidence" value="ECO:0007669"/>
    <property type="project" value="TreeGrafter"/>
</dbReference>
<keyword evidence="6" id="KW-1015">Disulfide bond</keyword>
<dbReference type="InterPro" id="IPR036880">
    <property type="entry name" value="Kunitz_BPTI_sf"/>
</dbReference>
<feature type="chain" id="PRO_5002824851" evidence="7">
    <location>
        <begin position="23"/>
        <end position="146"/>
    </location>
</feature>
<dbReference type="AlphaFoldDB" id="B4R1G9"/>
<proteinExistence type="predicted"/>
<dbReference type="SUPFAM" id="SSF57362">
    <property type="entry name" value="BPTI-like"/>
    <property type="match status" value="1"/>
</dbReference>
<name>B4R1G9_DROSI</name>
<dbReference type="PROSITE" id="PS00280">
    <property type="entry name" value="BPTI_KUNITZ_1"/>
    <property type="match status" value="1"/>
</dbReference>
<keyword evidence="5" id="KW-0722">Serine protease inhibitor</keyword>
<keyword evidence="10" id="KW-1185">Reference proteome</keyword>